<feature type="transmembrane region" description="Helical" evidence="4">
    <location>
        <begin position="21"/>
        <end position="44"/>
    </location>
</feature>
<dbReference type="Gene3D" id="1.20.144.10">
    <property type="entry name" value="Phosphatidic acid phosphatase type 2/haloperoxidase"/>
    <property type="match status" value="1"/>
</dbReference>
<proteinExistence type="predicted"/>
<evidence type="ECO:0000256" key="1">
    <source>
        <dbReference type="ARBA" id="ARBA00012374"/>
    </source>
</evidence>
<dbReference type="SUPFAM" id="SSF48317">
    <property type="entry name" value="Acid phosphatase/Vanadium-dependent haloperoxidase"/>
    <property type="match status" value="1"/>
</dbReference>
<comment type="catalytic activity">
    <reaction evidence="3">
        <text>di-trans,octa-cis-undecaprenyl diphosphate + H2O = di-trans,octa-cis-undecaprenyl phosphate + phosphate + H(+)</text>
        <dbReference type="Rhea" id="RHEA:28094"/>
        <dbReference type="ChEBI" id="CHEBI:15377"/>
        <dbReference type="ChEBI" id="CHEBI:15378"/>
        <dbReference type="ChEBI" id="CHEBI:43474"/>
        <dbReference type="ChEBI" id="CHEBI:58405"/>
        <dbReference type="ChEBI" id="CHEBI:60392"/>
        <dbReference type="EC" id="3.6.1.27"/>
    </reaction>
</comment>
<dbReference type="RefSeq" id="WP_138482561.1">
    <property type="nucleotide sequence ID" value="NZ_PPSW01000023.1"/>
</dbReference>
<dbReference type="Pfam" id="PF01569">
    <property type="entry name" value="PAP2"/>
    <property type="match status" value="1"/>
</dbReference>
<dbReference type="AlphaFoldDB" id="A0A5R9PZL3"/>
<feature type="transmembrane region" description="Helical" evidence="4">
    <location>
        <begin position="233"/>
        <end position="252"/>
    </location>
</feature>
<feature type="transmembrane region" description="Helical" evidence="4">
    <location>
        <begin position="172"/>
        <end position="193"/>
    </location>
</feature>
<dbReference type="InterPro" id="IPR000326">
    <property type="entry name" value="PAP2/HPO"/>
</dbReference>
<feature type="transmembrane region" description="Helical" evidence="4">
    <location>
        <begin position="199"/>
        <end position="217"/>
    </location>
</feature>
<evidence type="ECO:0000313" key="7">
    <source>
        <dbReference type="Proteomes" id="UP000309186"/>
    </source>
</evidence>
<reference evidence="6 7" key="1">
    <citation type="submission" date="2018-01" db="EMBL/GenBank/DDBJ databases">
        <title>Co-occurrence of chitin degradation, pigmentation and bioactivity in marine Pseudoalteromonas.</title>
        <authorList>
            <person name="Paulsen S."/>
            <person name="Gram L."/>
            <person name="Machado H."/>
        </authorList>
    </citation>
    <scope>NUCLEOTIDE SEQUENCE [LARGE SCALE GENOMIC DNA]</scope>
    <source>
        <strain evidence="6 7">S3663</strain>
    </source>
</reference>
<evidence type="ECO:0000313" key="6">
    <source>
        <dbReference type="EMBL" id="TLX46340.1"/>
    </source>
</evidence>
<evidence type="ECO:0000256" key="3">
    <source>
        <dbReference type="ARBA" id="ARBA00047594"/>
    </source>
</evidence>
<evidence type="ECO:0000256" key="4">
    <source>
        <dbReference type="SAM" id="Phobius"/>
    </source>
</evidence>
<feature type="transmembrane region" description="Helical" evidence="4">
    <location>
        <begin position="142"/>
        <end position="160"/>
    </location>
</feature>
<keyword evidence="4" id="KW-0812">Transmembrane</keyword>
<dbReference type="Proteomes" id="UP000309186">
    <property type="component" value="Unassembled WGS sequence"/>
</dbReference>
<dbReference type="EMBL" id="PPSW01000023">
    <property type="protein sequence ID" value="TLX46340.1"/>
    <property type="molecule type" value="Genomic_DNA"/>
</dbReference>
<accession>A0A5R9PZL3</accession>
<dbReference type="CDD" id="cd01610">
    <property type="entry name" value="PAP2_like"/>
    <property type="match status" value="1"/>
</dbReference>
<sequence>MPAKLTISLHSSKARLPYWKPLSIICLISTVLISMALNKGAYLNSQKAIFSLSNNALQIMPSEFWYNITFMGDALILIPLLSFICLLNTRMWAAMFGAVPLAFSLSHLGKNFFAIPRPAAVLEHQNMTIIGDTLTAFTSFPSGHTITIFTAMSAIVFVALKETNISKQLRSGLIITSVLIAVVVGVSRVAVGAHWPADIVMGAIIGCIAGLSGEYLSRRYSSWWNWTKVNPTYLGYFILGFCFILLACTITGKLPELTIIWAAIGISALVGTFITLKALLENET</sequence>
<feature type="transmembrane region" description="Helical" evidence="4">
    <location>
        <begin position="64"/>
        <end position="84"/>
    </location>
</feature>
<dbReference type="EC" id="3.6.1.27" evidence="1"/>
<dbReference type="InterPro" id="IPR036938">
    <property type="entry name" value="PAP2/HPO_sf"/>
</dbReference>
<dbReference type="OrthoDB" id="9780918at2"/>
<feature type="transmembrane region" description="Helical" evidence="4">
    <location>
        <begin position="258"/>
        <end position="280"/>
    </location>
</feature>
<gene>
    <name evidence="6" type="ORF">C1E24_14320</name>
</gene>
<evidence type="ECO:0000256" key="2">
    <source>
        <dbReference type="ARBA" id="ARBA00032707"/>
    </source>
</evidence>
<evidence type="ECO:0000259" key="5">
    <source>
        <dbReference type="SMART" id="SM00014"/>
    </source>
</evidence>
<feature type="transmembrane region" description="Helical" evidence="4">
    <location>
        <begin position="91"/>
        <end position="109"/>
    </location>
</feature>
<organism evidence="6 7">
    <name type="scientific">Pseudoalteromonas phenolica</name>
    <dbReference type="NCBI Taxonomy" id="161398"/>
    <lineage>
        <taxon>Bacteria</taxon>
        <taxon>Pseudomonadati</taxon>
        <taxon>Pseudomonadota</taxon>
        <taxon>Gammaproteobacteria</taxon>
        <taxon>Alteromonadales</taxon>
        <taxon>Pseudoalteromonadaceae</taxon>
        <taxon>Pseudoalteromonas</taxon>
    </lineage>
</organism>
<dbReference type="PANTHER" id="PTHR14969">
    <property type="entry name" value="SPHINGOSINE-1-PHOSPHATE PHOSPHOHYDROLASE"/>
    <property type="match status" value="1"/>
</dbReference>
<dbReference type="SMART" id="SM00014">
    <property type="entry name" value="acidPPc"/>
    <property type="match status" value="1"/>
</dbReference>
<comment type="caution">
    <text evidence="6">The sequence shown here is derived from an EMBL/GenBank/DDBJ whole genome shotgun (WGS) entry which is preliminary data.</text>
</comment>
<name>A0A5R9PZL3_9GAMM</name>
<keyword evidence="4" id="KW-1133">Transmembrane helix</keyword>
<protein>
    <recommendedName>
        <fullName evidence="1">undecaprenyl-diphosphate phosphatase</fullName>
        <ecNumber evidence="1">3.6.1.27</ecNumber>
    </recommendedName>
    <alternativeName>
        <fullName evidence="2">Undecaprenyl pyrophosphate phosphatase</fullName>
    </alternativeName>
</protein>
<dbReference type="PANTHER" id="PTHR14969:SF13">
    <property type="entry name" value="AT30094P"/>
    <property type="match status" value="1"/>
</dbReference>
<feature type="domain" description="Phosphatidic acid phosphatase type 2/haloperoxidase" evidence="5">
    <location>
        <begin position="91"/>
        <end position="214"/>
    </location>
</feature>
<keyword evidence="4" id="KW-0472">Membrane</keyword>
<dbReference type="GO" id="GO:0050380">
    <property type="term" value="F:undecaprenyl-diphosphatase activity"/>
    <property type="evidence" value="ECO:0007669"/>
    <property type="project" value="UniProtKB-EC"/>
</dbReference>